<keyword evidence="3" id="KW-0812">Transmembrane</keyword>
<keyword evidence="3" id="KW-1133">Transmembrane helix</keyword>
<keyword evidence="8" id="KW-1185">Reference proteome</keyword>
<evidence type="ECO:0000256" key="2">
    <source>
        <dbReference type="RuleBase" id="RU003749"/>
    </source>
</evidence>
<dbReference type="Pfam" id="PF01740">
    <property type="entry name" value="STAS"/>
    <property type="match status" value="1"/>
</dbReference>
<dbReference type="CDD" id="cd07043">
    <property type="entry name" value="STAS_anti-anti-sigma_factors"/>
    <property type="match status" value="1"/>
</dbReference>
<dbReference type="NCBIfam" id="TIGR00377">
    <property type="entry name" value="ant_ant_sig"/>
    <property type="match status" value="1"/>
</dbReference>
<dbReference type="AlphaFoldDB" id="A0A9W6CNB7"/>
<evidence type="ECO:0000313" key="7">
    <source>
        <dbReference type="Proteomes" id="UP001144397"/>
    </source>
</evidence>
<gene>
    <name evidence="6" type="ORF">GGQ86_000250</name>
    <name evidence="5" type="ORF">XFLAVUS301_20780</name>
</gene>
<organism evidence="5 7">
    <name type="scientific">Xanthobacter flavus</name>
    <dbReference type="NCBI Taxonomy" id="281"/>
    <lineage>
        <taxon>Bacteria</taxon>
        <taxon>Pseudomonadati</taxon>
        <taxon>Pseudomonadota</taxon>
        <taxon>Alphaproteobacteria</taxon>
        <taxon>Hyphomicrobiales</taxon>
        <taxon>Xanthobacteraceae</taxon>
        <taxon>Xanthobacter</taxon>
    </lineage>
</organism>
<dbReference type="PROSITE" id="PS50801">
    <property type="entry name" value="STAS"/>
    <property type="match status" value="1"/>
</dbReference>
<dbReference type="Gene3D" id="3.30.750.24">
    <property type="entry name" value="STAS domain"/>
    <property type="match status" value="1"/>
</dbReference>
<sequence>MKLDSTPLEPGQIVISLAGRMDIAGAAEIETTFSALASHAHVALVDMAGVTFLASIGIRLILANAKSLYKRGGKLVLFNCDPQVERVLLTTGVGELTEIVATRADADRFLVPAAS</sequence>
<dbReference type="EMBL" id="JAVDPY010000001">
    <property type="protein sequence ID" value="MDR6331803.1"/>
    <property type="molecule type" value="Genomic_DNA"/>
</dbReference>
<dbReference type="EMBL" id="BSDO01000002">
    <property type="protein sequence ID" value="GLI22404.1"/>
    <property type="molecule type" value="Genomic_DNA"/>
</dbReference>
<dbReference type="InterPro" id="IPR003658">
    <property type="entry name" value="Anti-sigma_ant"/>
</dbReference>
<protein>
    <recommendedName>
        <fullName evidence="2">Anti-sigma factor antagonist</fullName>
    </recommendedName>
</protein>
<keyword evidence="3" id="KW-0472">Membrane</keyword>
<comment type="similarity">
    <text evidence="1 2">Belongs to the anti-sigma-factor antagonist family.</text>
</comment>
<evidence type="ECO:0000256" key="3">
    <source>
        <dbReference type="SAM" id="Phobius"/>
    </source>
</evidence>
<evidence type="ECO:0000259" key="4">
    <source>
        <dbReference type="PROSITE" id="PS50801"/>
    </source>
</evidence>
<comment type="caution">
    <text evidence="5">The sequence shown here is derived from an EMBL/GenBank/DDBJ whole genome shotgun (WGS) entry which is preliminary data.</text>
</comment>
<dbReference type="GeneID" id="95762868"/>
<dbReference type="InterPro" id="IPR002645">
    <property type="entry name" value="STAS_dom"/>
</dbReference>
<dbReference type="Proteomes" id="UP001144397">
    <property type="component" value="Unassembled WGS sequence"/>
</dbReference>
<evidence type="ECO:0000313" key="5">
    <source>
        <dbReference type="EMBL" id="GLI22404.1"/>
    </source>
</evidence>
<dbReference type="GO" id="GO:0043856">
    <property type="term" value="F:anti-sigma factor antagonist activity"/>
    <property type="evidence" value="ECO:0007669"/>
    <property type="project" value="InterPro"/>
</dbReference>
<name>A0A9W6CNB7_XANFL</name>
<accession>A0A9W6CNB7</accession>
<proteinExistence type="inferred from homology"/>
<evidence type="ECO:0000313" key="8">
    <source>
        <dbReference type="Proteomes" id="UP001245370"/>
    </source>
</evidence>
<feature type="domain" description="STAS" evidence="4">
    <location>
        <begin position="10"/>
        <end position="113"/>
    </location>
</feature>
<dbReference type="PANTHER" id="PTHR33495">
    <property type="entry name" value="ANTI-SIGMA FACTOR ANTAGONIST TM_1081-RELATED-RELATED"/>
    <property type="match status" value="1"/>
</dbReference>
<dbReference type="RefSeq" id="WP_229644746.1">
    <property type="nucleotide sequence ID" value="NZ_BSDO01000002.1"/>
</dbReference>
<feature type="transmembrane region" description="Helical" evidence="3">
    <location>
        <begin position="40"/>
        <end position="62"/>
    </location>
</feature>
<evidence type="ECO:0000256" key="1">
    <source>
        <dbReference type="ARBA" id="ARBA00009013"/>
    </source>
</evidence>
<dbReference type="InterPro" id="IPR036513">
    <property type="entry name" value="STAS_dom_sf"/>
</dbReference>
<reference evidence="6 8" key="2">
    <citation type="submission" date="2023-07" db="EMBL/GenBank/DDBJ databases">
        <title>Genomic Encyclopedia of Type Strains, Phase IV (KMG-IV): sequencing the most valuable type-strain genomes for metagenomic binning, comparative biology and taxonomic classification.</title>
        <authorList>
            <person name="Goeker M."/>
        </authorList>
    </citation>
    <scope>NUCLEOTIDE SEQUENCE [LARGE SCALE GENOMIC DNA]</scope>
    <source>
        <strain evidence="6 8">DSM 338</strain>
    </source>
</reference>
<evidence type="ECO:0000313" key="6">
    <source>
        <dbReference type="EMBL" id="MDR6331803.1"/>
    </source>
</evidence>
<reference evidence="5" key="1">
    <citation type="submission" date="2022-12" db="EMBL/GenBank/DDBJ databases">
        <title>Reference genome sequencing for broad-spectrum identification of bacterial and archaeal isolates by mass spectrometry.</title>
        <authorList>
            <person name="Sekiguchi Y."/>
            <person name="Tourlousse D.M."/>
        </authorList>
    </citation>
    <scope>NUCLEOTIDE SEQUENCE</scope>
    <source>
        <strain evidence="5">301</strain>
    </source>
</reference>
<dbReference type="Proteomes" id="UP001245370">
    <property type="component" value="Unassembled WGS sequence"/>
</dbReference>
<dbReference type="SUPFAM" id="SSF52091">
    <property type="entry name" value="SpoIIaa-like"/>
    <property type="match status" value="1"/>
</dbReference>